<dbReference type="eggNOG" id="COG0586">
    <property type="taxonomic scope" value="Bacteria"/>
</dbReference>
<comment type="subcellular location">
    <subcellularLocation>
        <location evidence="1">Cell membrane</location>
        <topology evidence="1">Multi-pass membrane protein</topology>
    </subcellularLocation>
</comment>
<keyword evidence="5 6" id="KW-0472">Membrane</keyword>
<feature type="domain" description="VTT" evidence="7">
    <location>
        <begin position="30"/>
        <end position="159"/>
    </location>
</feature>
<evidence type="ECO:0000256" key="6">
    <source>
        <dbReference type="SAM" id="Phobius"/>
    </source>
</evidence>
<dbReference type="STRING" id="1123269.NX02_27815"/>
<dbReference type="PANTHER" id="PTHR42709:SF6">
    <property type="entry name" value="UNDECAPRENYL PHOSPHATE TRANSPORTER A"/>
    <property type="match status" value="1"/>
</dbReference>
<dbReference type="KEGG" id="ssan:NX02_27815"/>
<organism evidence="8 9">
    <name type="scientific">Sphingomonas sanxanigenens DSM 19645 = NX02</name>
    <dbReference type="NCBI Taxonomy" id="1123269"/>
    <lineage>
        <taxon>Bacteria</taxon>
        <taxon>Pseudomonadati</taxon>
        <taxon>Pseudomonadota</taxon>
        <taxon>Alphaproteobacteria</taxon>
        <taxon>Sphingomonadales</taxon>
        <taxon>Sphingomonadaceae</taxon>
        <taxon>Sphingomonas</taxon>
    </lineage>
</organism>
<feature type="transmembrane region" description="Helical" evidence="6">
    <location>
        <begin position="140"/>
        <end position="160"/>
    </location>
</feature>
<feature type="transmembrane region" description="Helical" evidence="6">
    <location>
        <begin position="50"/>
        <end position="71"/>
    </location>
</feature>
<sequence>MSEWIIRMVEQAGYFGVFLLMFLETVFPPIPSEVIMPLAGLQAAKGEMSLWAVIASGTAGAMAGNYMWYGIARWIGIERFKPFIKRYGRWLTLDWSEIERAEEQFDKRGAAFVFVGRMLPSVRSLVSIPAGLLAMKQPRFLIWSALGTAGWTAALAVGGFVLGRQYADIEKYVGPISIAVIGFILVGYVYRVVTWKPKTAG</sequence>
<dbReference type="PANTHER" id="PTHR42709">
    <property type="entry name" value="ALKALINE PHOSPHATASE LIKE PROTEIN"/>
    <property type="match status" value="1"/>
</dbReference>
<dbReference type="Proteomes" id="UP000018851">
    <property type="component" value="Chromosome"/>
</dbReference>
<feature type="transmembrane region" description="Helical" evidence="6">
    <location>
        <begin position="12"/>
        <end position="30"/>
    </location>
</feature>
<name>W0AJ44_9SPHN</name>
<dbReference type="OrthoDB" id="9813426at2"/>
<keyword evidence="9" id="KW-1185">Reference proteome</keyword>
<protein>
    <recommendedName>
        <fullName evidence="7">VTT domain-containing protein</fullName>
    </recommendedName>
</protein>
<dbReference type="AlphaFoldDB" id="W0AJ44"/>
<gene>
    <name evidence="8" type="ORF">NX02_27815</name>
</gene>
<keyword evidence="2" id="KW-1003">Cell membrane</keyword>
<keyword evidence="4 6" id="KW-1133">Transmembrane helix</keyword>
<keyword evidence="3 6" id="KW-0812">Transmembrane</keyword>
<dbReference type="InterPro" id="IPR032816">
    <property type="entry name" value="VTT_dom"/>
</dbReference>
<dbReference type="PATRIC" id="fig|1123269.5.peg.5457"/>
<evidence type="ECO:0000256" key="3">
    <source>
        <dbReference type="ARBA" id="ARBA00022692"/>
    </source>
</evidence>
<reference evidence="8 9" key="1">
    <citation type="submission" date="2013-07" db="EMBL/GenBank/DDBJ databases">
        <title>Completed genome of Sphingomonas sanxanigenens NX02.</title>
        <authorList>
            <person name="Ma T."/>
            <person name="Huang H."/>
            <person name="Wu M."/>
            <person name="Li X."/>
            <person name="Li G."/>
        </authorList>
    </citation>
    <scope>NUCLEOTIDE SEQUENCE [LARGE SCALE GENOMIC DNA]</scope>
    <source>
        <strain evidence="8 9">NX02</strain>
    </source>
</reference>
<dbReference type="EMBL" id="CP006644">
    <property type="protein sequence ID" value="AHE57146.1"/>
    <property type="molecule type" value="Genomic_DNA"/>
</dbReference>
<dbReference type="InterPro" id="IPR051311">
    <property type="entry name" value="DedA_domain"/>
</dbReference>
<evidence type="ECO:0000256" key="5">
    <source>
        <dbReference type="ARBA" id="ARBA00023136"/>
    </source>
</evidence>
<dbReference type="Pfam" id="PF09335">
    <property type="entry name" value="VTT_dom"/>
    <property type="match status" value="1"/>
</dbReference>
<evidence type="ECO:0000313" key="8">
    <source>
        <dbReference type="EMBL" id="AHE57146.1"/>
    </source>
</evidence>
<dbReference type="RefSeq" id="WP_025295238.1">
    <property type="nucleotide sequence ID" value="NZ_CP006644.1"/>
</dbReference>
<dbReference type="GO" id="GO:0005886">
    <property type="term" value="C:plasma membrane"/>
    <property type="evidence" value="ECO:0007669"/>
    <property type="project" value="UniProtKB-SubCell"/>
</dbReference>
<evidence type="ECO:0000256" key="4">
    <source>
        <dbReference type="ARBA" id="ARBA00022989"/>
    </source>
</evidence>
<feature type="transmembrane region" description="Helical" evidence="6">
    <location>
        <begin position="172"/>
        <end position="190"/>
    </location>
</feature>
<evidence type="ECO:0000256" key="2">
    <source>
        <dbReference type="ARBA" id="ARBA00022475"/>
    </source>
</evidence>
<accession>W0AJ44</accession>
<evidence type="ECO:0000256" key="1">
    <source>
        <dbReference type="ARBA" id="ARBA00004651"/>
    </source>
</evidence>
<evidence type="ECO:0000259" key="7">
    <source>
        <dbReference type="Pfam" id="PF09335"/>
    </source>
</evidence>
<dbReference type="HOGENOM" id="CLU_044208_1_1_5"/>
<proteinExistence type="predicted"/>
<evidence type="ECO:0000313" key="9">
    <source>
        <dbReference type="Proteomes" id="UP000018851"/>
    </source>
</evidence>